<feature type="region of interest" description="Disordered" evidence="5">
    <location>
        <begin position="793"/>
        <end position="870"/>
    </location>
</feature>
<dbReference type="Pfam" id="PF08314">
    <property type="entry name" value="Sec39"/>
    <property type="match status" value="1"/>
</dbReference>
<evidence type="ECO:0000256" key="5">
    <source>
        <dbReference type="SAM" id="MobiDB-lite"/>
    </source>
</evidence>
<evidence type="ECO:0000256" key="6">
    <source>
        <dbReference type="SAM" id="SignalP"/>
    </source>
</evidence>
<dbReference type="GeneID" id="87822027"/>
<feature type="compositionally biased region" description="Low complexity" evidence="5">
    <location>
        <begin position="843"/>
        <end position="855"/>
    </location>
</feature>
<dbReference type="PANTHER" id="PTHR40787:SF3">
    <property type="entry name" value="PROTEIN TRANSPORT PROTEIN SEC39"/>
    <property type="match status" value="1"/>
</dbReference>
<dbReference type="AlphaFoldDB" id="A0AAN6VA27"/>
<dbReference type="PANTHER" id="PTHR40787">
    <property type="entry name" value="SECRETED PROTEIN"/>
    <property type="match status" value="1"/>
</dbReference>
<feature type="region of interest" description="Disordered" evidence="5">
    <location>
        <begin position="912"/>
        <end position="977"/>
    </location>
</feature>
<keyword evidence="9" id="KW-1185">Reference proteome</keyword>
<reference evidence="8" key="2">
    <citation type="submission" date="2023-05" db="EMBL/GenBank/DDBJ databases">
        <authorList>
            <consortium name="Lawrence Berkeley National Laboratory"/>
            <person name="Steindorff A."/>
            <person name="Hensen N."/>
            <person name="Bonometti L."/>
            <person name="Westerberg I."/>
            <person name="Brannstrom I.O."/>
            <person name="Guillou S."/>
            <person name="Cros-Aarteil S."/>
            <person name="Calhoun S."/>
            <person name="Haridas S."/>
            <person name="Kuo A."/>
            <person name="Mondo S."/>
            <person name="Pangilinan J."/>
            <person name="Riley R."/>
            <person name="Labutti K."/>
            <person name="Andreopoulos B."/>
            <person name="Lipzen A."/>
            <person name="Chen C."/>
            <person name="Yanf M."/>
            <person name="Daum C."/>
            <person name="Ng V."/>
            <person name="Clum A."/>
            <person name="Ohm R."/>
            <person name="Martin F."/>
            <person name="Silar P."/>
            <person name="Natvig D."/>
            <person name="Lalanne C."/>
            <person name="Gautier V."/>
            <person name="Ament-Velasquez S.L."/>
            <person name="Kruys A."/>
            <person name="Hutchinson M.I."/>
            <person name="Powell A.J."/>
            <person name="Barry K."/>
            <person name="Miller A.N."/>
            <person name="Grigoriev I.V."/>
            <person name="Debuchy R."/>
            <person name="Gladieux P."/>
            <person name="Thoren M.H."/>
            <person name="Johannesson H."/>
        </authorList>
    </citation>
    <scope>NUCLEOTIDE SEQUENCE</scope>
    <source>
        <strain evidence="8">CBS 141.50</strain>
    </source>
</reference>
<sequence>MSLLLSPAKLVLLAVHCAVNGDIDSLTTLAGRHTNVLRKDLLLRILLTYLPETLPSSRYIDLIRYLGSGDFPDPTNAEVDCSAVEDLEEDQAAKKVRKLRLLPLTLPETQDTDSSISTASEDSLSLFLLRRSYKVDEEAGLLDELPALLLPFLNHSPHIRSLLVSAVLPLLRRNCEYYPQDPISYALHDFEQLPDRVAVNLLLSHTGTHANGLAAVGRDLRGLIGPWLTGDKRWKQPRHRDTLESPPAGKETAEGVEEVPCPGWDEVLRWLTTQASRNWRIAVNAVQQWDGSGDADLADWGSLTLSDTQREYMEGSYARAALASAYLIPEASLDALDGAYNIISRVAELRDLTPISPLTSELAVLPPLTEQIPEDLAIARNTTYMRNDLLSAFNPLTTPSDASTALLQALTLSAHILTKAGCPCTIRRAGELALLRDEREQKAEFSKLIHTLGNNGPKTDDKFWMKARDDILWLRDWGAEDSWSSEGVPRGVFGQIKREFLEVEVLKVLLSNTRYSLARSIYEDGTDQPLDRKLLQDTIFATAMTAYDNASNPNRTRGGLKKCDEMIKAFPKTIEKSDAHAKRIEALLRATHSLGDYRLVLKQGEPFTPVVLRVHADPISIVGKILEQNPKSYTQLHDFLSLGTHMVEAGLTAPTKITPLTSEEESAHRLTASQRITAMCIDAALAEDDFETAYSYVVNRLPDTPNPASQTPDDYSWKAALQAGKYRRNAHTLPGSTTGIGGGLSSANADVRHLEQRIECLATALRVAPVSDLQEIVNAFRRAEEELEVLVREEQAEEDEWDARGDSLVRPGSGINHTSVMPGGFHNQTTTNSKPQPPRTFLPSRAPAPHASHASSHARRPSRTAATDEDAAPMSLFDLSRASVLSAQRNLSALSGLRSSAAAAAGGLGGRLTRHQNAHSTNTNAKNKAIPAGSGYEYDTEGSARGSADLSRPMSAASGEMGMGSSGGTERVRKRDQLREAAMGTLVSGVGWLVGAPAPGTGAGQERERE</sequence>
<evidence type="ECO:0000259" key="7">
    <source>
        <dbReference type="Pfam" id="PF08314"/>
    </source>
</evidence>
<accession>A0AAN6VA27</accession>
<keyword evidence="4" id="KW-0653">Protein transport</keyword>
<comment type="caution">
    <text evidence="8">The sequence shown here is derived from an EMBL/GenBank/DDBJ whole genome shotgun (WGS) entry which is preliminary data.</text>
</comment>
<dbReference type="GO" id="GO:0006890">
    <property type="term" value="P:retrograde vesicle-mediated transport, Golgi to endoplasmic reticulum"/>
    <property type="evidence" value="ECO:0007669"/>
    <property type="project" value="InterPro"/>
</dbReference>
<feature type="region of interest" description="Disordered" evidence="5">
    <location>
        <begin position="991"/>
        <end position="1010"/>
    </location>
</feature>
<comment type="subcellular location">
    <subcellularLocation>
        <location evidence="1">Endoplasmic reticulum</location>
    </subcellularLocation>
</comment>
<evidence type="ECO:0000313" key="9">
    <source>
        <dbReference type="Proteomes" id="UP001302676"/>
    </source>
</evidence>
<feature type="signal peptide" evidence="6">
    <location>
        <begin position="1"/>
        <end position="21"/>
    </location>
</feature>
<organism evidence="8 9">
    <name type="scientific">Dichotomopilus funicola</name>
    <dbReference type="NCBI Taxonomy" id="1934379"/>
    <lineage>
        <taxon>Eukaryota</taxon>
        <taxon>Fungi</taxon>
        <taxon>Dikarya</taxon>
        <taxon>Ascomycota</taxon>
        <taxon>Pezizomycotina</taxon>
        <taxon>Sordariomycetes</taxon>
        <taxon>Sordariomycetidae</taxon>
        <taxon>Sordariales</taxon>
        <taxon>Chaetomiaceae</taxon>
        <taxon>Dichotomopilus</taxon>
    </lineage>
</organism>
<protein>
    <submittedName>
        <fullName evidence="8">Protein transport protein sec39</fullName>
    </submittedName>
</protein>
<dbReference type="GO" id="GO:0015031">
    <property type="term" value="P:protein transport"/>
    <property type="evidence" value="ECO:0007669"/>
    <property type="project" value="UniProtKB-KW"/>
</dbReference>
<dbReference type="GO" id="GO:0005783">
    <property type="term" value="C:endoplasmic reticulum"/>
    <property type="evidence" value="ECO:0007669"/>
    <property type="project" value="UniProtKB-SubCell"/>
</dbReference>
<dbReference type="EMBL" id="MU853557">
    <property type="protein sequence ID" value="KAK4147244.1"/>
    <property type="molecule type" value="Genomic_DNA"/>
</dbReference>
<gene>
    <name evidence="8" type="ORF">C8A04DRAFT_9252</name>
</gene>
<keyword evidence="6" id="KW-0732">Signal</keyword>
<dbReference type="Proteomes" id="UP001302676">
    <property type="component" value="Unassembled WGS sequence"/>
</dbReference>
<evidence type="ECO:0000256" key="1">
    <source>
        <dbReference type="ARBA" id="ARBA00004240"/>
    </source>
</evidence>
<keyword evidence="3" id="KW-0256">Endoplasmic reticulum</keyword>
<feature type="domain" description="Sec39" evidence="7">
    <location>
        <begin position="11"/>
        <end position="801"/>
    </location>
</feature>
<reference evidence="8" key="1">
    <citation type="journal article" date="2023" name="Mol. Phylogenet. Evol.">
        <title>Genome-scale phylogeny and comparative genomics of the fungal order Sordariales.</title>
        <authorList>
            <person name="Hensen N."/>
            <person name="Bonometti L."/>
            <person name="Westerberg I."/>
            <person name="Brannstrom I.O."/>
            <person name="Guillou S."/>
            <person name="Cros-Aarteil S."/>
            <person name="Calhoun S."/>
            <person name="Haridas S."/>
            <person name="Kuo A."/>
            <person name="Mondo S."/>
            <person name="Pangilinan J."/>
            <person name="Riley R."/>
            <person name="LaButti K."/>
            <person name="Andreopoulos B."/>
            <person name="Lipzen A."/>
            <person name="Chen C."/>
            <person name="Yan M."/>
            <person name="Daum C."/>
            <person name="Ng V."/>
            <person name="Clum A."/>
            <person name="Steindorff A."/>
            <person name="Ohm R.A."/>
            <person name="Martin F."/>
            <person name="Silar P."/>
            <person name="Natvig D.O."/>
            <person name="Lalanne C."/>
            <person name="Gautier V."/>
            <person name="Ament-Velasquez S.L."/>
            <person name="Kruys A."/>
            <person name="Hutchinson M.I."/>
            <person name="Powell A.J."/>
            <person name="Barry K."/>
            <person name="Miller A.N."/>
            <person name="Grigoriev I.V."/>
            <person name="Debuchy R."/>
            <person name="Gladieux P."/>
            <person name="Hiltunen Thoren M."/>
            <person name="Johannesson H."/>
        </authorList>
    </citation>
    <scope>NUCLEOTIDE SEQUENCE</scope>
    <source>
        <strain evidence="8">CBS 141.50</strain>
    </source>
</reference>
<dbReference type="InterPro" id="IPR013244">
    <property type="entry name" value="Sec39_domain"/>
</dbReference>
<dbReference type="RefSeq" id="XP_062640615.1">
    <property type="nucleotide sequence ID" value="XM_062785414.1"/>
</dbReference>
<feature type="region of interest" description="Disordered" evidence="5">
    <location>
        <begin position="235"/>
        <end position="257"/>
    </location>
</feature>
<keyword evidence="2" id="KW-0813">Transport</keyword>
<name>A0AAN6VA27_9PEZI</name>
<feature type="chain" id="PRO_5042990916" evidence="6">
    <location>
        <begin position="22"/>
        <end position="1010"/>
    </location>
</feature>
<proteinExistence type="predicted"/>
<evidence type="ECO:0000256" key="3">
    <source>
        <dbReference type="ARBA" id="ARBA00022824"/>
    </source>
</evidence>
<evidence type="ECO:0000256" key="2">
    <source>
        <dbReference type="ARBA" id="ARBA00022448"/>
    </source>
</evidence>
<evidence type="ECO:0000256" key="4">
    <source>
        <dbReference type="ARBA" id="ARBA00022927"/>
    </source>
</evidence>
<evidence type="ECO:0000313" key="8">
    <source>
        <dbReference type="EMBL" id="KAK4147244.1"/>
    </source>
</evidence>